<dbReference type="InterPro" id="IPR031348">
    <property type="entry name" value="PigL_N"/>
</dbReference>
<dbReference type="AlphaFoldDB" id="A0A9W4U0K5"/>
<dbReference type="PANTHER" id="PTHR38886:SF1">
    <property type="entry name" value="NACHT-NTPASE AND P-LOOP NTPASES N-TERMINAL DOMAIN-CONTAINING PROTEIN"/>
    <property type="match status" value="1"/>
</dbReference>
<reference evidence="3" key="1">
    <citation type="submission" date="2023-01" db="EMBL/GenBank/DDBJ databases">
        <authorList>
            <person name="Van Ghelder C."/>
            <person name="Rancurel C."/>
        </authorList>
    </citation>
    <scope>NUCLEOTIDE SEQUENCE</scope>
    <source>
        <strain evidence="3">CNCM I-4278</strain>
    </source>
</reference>
<dbReference type="Pfam" id="PF17111">
    <property type="entry name" value="PigL_N"/>
    <property type="match status" value="1"/>
</dbReference>
<evidence type="ECO:0000259" key="2">
    <source>
        <dbReference type="PROSITE" id="PS50894"/>
    </source>
</evidence>
<dbReference type="PROSITE" id="PS50894">
    <property type="entry name" value="HPT"/>
    <property type="match status" value="1"/>
</dbReference>
<evidence type="ECO:0000313" key="4">
    <source>
        <dbReference type="Proteomes" id="UP001152607"/>
    </source>
</evidence>
<feature type="modified residue" description="Phosphohistidine" evidence="1">
    <location>
        <position position="517"/>
    </location>
</feature>
<dbReference type="OrthoDB" id="3045089at2759"/>
<accession>A0A9W4U0K5</accession>
<comment type="caution">
    <text evidence="3">The sequence shown here is derived from an EMBL/GenBank/DDBJ whole genome shotgun (WGS) entry which is preliminary data.</text>
</comment>
<dbReference type="PANTHER" id="PTHR38886">
    <property type="entry name" value="SESA DOMAIN-CONTAINING PROTEIN"/>
    <property type="match status" value="1"/>
</dbReference>
<dbReference type="Gene3D" id="1.20.120.160">
    <property type="entry name" value="HPT domain"/>
    <property type="match status" value="1"/>
</dbReference>
<dbReference type="Pfam" id="PF22893">
    <property type="entry name" value="ULD_2"/>
    <property type="match status" value="1"/>
</dbReference>
<organism evidence="3 4">
    <name type="scientific">Periconia digitata</name>
    <dbReference type="NCBI Taxonomy" id="1303443"/>
    <lineage>
        <taxon>Eukaryota</taxon>
        <taxon>Fungi</taxon>
        <taxon>Dikarya</taxon>
        <taxon>Ascomycota</taxon>
        <taxon>Pezizomycotina</taxon>
        <taxon>Dothideomycetes</taxon>
        <taxon>Pleosporomycetidae</taxon>
        <taxon>Pleosporales</taxon>
        <taxon>Massarineae</taxon>
        <taxon>Periconiaceae</taxon>
        <taxon>Periconia</taxon>
    </lineage>
</organism>
<name>A0A9W4U0K5_9PLEO</name>
<keyword evidence="1" id="KW-0597">Phosphoprotein</keyword>
<keyword evidence="4" id="KW-1185">Reference proteome</keyword>
<dbReference type="Proteomes" id="UP001152607">
    <property type="component" value="Unassembled WGS sequence"/>
</dbReference>
<dbReference type="InterPro" id="IPR036641">
    <property type="entry name" value="HPT_dom_sf"/>
</dbReference>
<sequence>MSFDFSVGDFIAALKLVGNVVASLQEVGGASSQFRELTRELFSLETALLRVKQLEFEDHQHAEYVALKQAASQCRHTIDEFWTKAARYQKHLLGQGKTSTAKKAWMKVQWSLFKADDLARFQSDIAAHTQSILVLLATLQLQQINLQAKSNSKEYTTLRDFMQDSFQQCQDRISQISCAIGGSIAQGERLLRRTALIFQTNLQIFQAVRSIHDMLVRVPQGIERQQPVYMIDALGKTSPFHLEFVRSADTLRAVLKSNFEKVPSGLRKIENGEYVLYNQATGRRIDLTKDWDMCFLPGQRIEMRMVFDWTTRKRGLCPSCQTRCPRIKGKRDIECNACGLVFARTLIHAEAPTSTAEKPTKTAVKHVISMWSELNGTESSPATRHTTAFDESDDVQHYRRVHIISRKRRKVWQNPALVCGTPAPESPRLDASTIVAPTSPMELESNMEDDSLRNLDDILDPTTFELILEMDDDFDDREFSRSIIMGYFQQMNSALEDIGSLTNDPHSSLQRISSLGHFMKGQAYTIGLRKLGDLAWEIQFVAGTSPGDPYGFDHIKSEEDQRAFARRNVQMFSELYDVAKTKMSAFYKCPIE</sequence>
<proteinExistence type="predicted"/>
<dbReference type="SUPFAM" id="SSF47226">
    <property type="entry name" value="Histidine-containing phosphotransfer domain, HPT domain"/>
    <property type="match status" value="1"/>
</dbReference>
<dbReference type="GO" id="GO:0000160">
    <property type="term" value="P:phosphorelay signal transduction system"/>
    <property type="evidence" value="ECO:0007669"/>
    <property type="project" value="InterPro"/>
</dbReference>
<dbReference type="InterPro" id="IPR008207">
    <property type="entry name" value="Sig_transdc_His_kin_Hpt_dom"/>
</dbReference>
<evidence type="ECO:0000256" key="1">
    <source>
        <dbReference type="PROSITE-ProRule" id="PRU00110"/>
    </source>
</evidence>
<feature type="domain" description="HPt" evidence="2">
    <location>
        <begin position="476"/>
        <end position="586"/>
    </location>
</feature>
<protein>
    <recommendedName>
        <fullName evidence="2">HPt domain-containing protein</fullName>
    </recommendedName>
</protein>
<dbReference type="InterPro" id="IPR054464">
    <property type="entry name" value="ULD_fung"/>
</dbReference>
<dbReference type="EMBL" id="CAOQHR010000001">
    <property type="protein sequence ID" value="CAI6231579.1"/>
    <property type="molecule type" value="Genomic_DNA"/>
</dbReference>
<gene>
    <name evidence="3" type="ORF">PDIGIT_LOCUS235</name>
</gene>
<evidence type="ECO:0000313" key="3">
    <source>
        <dbReference type="EMBL" id="CAI6231579.1"/>
    </source>
</evidence>